<dbReference type="OrthoDB" id="9807790at2"/>
<evidence type="ECO:0000256" key="4">
    <source>
        <dbReference type="PROSITE-ProRule" id="PRU00289"/>
    </source>
</evidence>
<dbReference type="SMART" id="SM00382">
    <property type="entry name" value="AAA"/>
    <property type="match status" value="3"/>
</dbReference>
<sequence>MGNTKLLAKKLFDAPPPAQHSTQTNWDVDEHHHSQPPELPTGELKAQPVPKAPKPEPVPLTRLLMPVIMVLVMGAMVAFMVLSGSKLNPMTMMFPLFMMVSMVAMFQPKAADEVNETRRGYLRHLMLLRDQAIGNAQRQREYETSLHPAGDSLTPLLEHGELWQRGSDEPLFSAVRIGLGRTPLCTPIKVEDPGASEELDPVCAIALRRVVRSVGTVASMPVVLQLQAFRAVTIVGEDAAAMLRSIVCQLAFHHRPGVIHVEVEASLRQDEQWQWTKWLPHTTSEGAFNVVLVDATRCPVEIARNTADERTVILAYFEGDLAGAEHNEMVAMAEDEGVVLRSQEQRVAVFSEVGEEDLGEADLLSVQGAAHFARQLAAFGQEQEIRQDERRPLQGMSPVVEEIERRWVARGKRRLAVPIGKRADGAALVLDLKESAHGGMGPHGLCVGATGSGKSELLRTLVVSLAAEHDPDTLNFVLVDFKGGATFLGLERLPHTSAVITNLAEEAVLVERMHDAIAGEMHRRQELLRSAGNFANVGEYLKARETRPDLEPMPALVIVLDEFSELLGQHPDFADLFVAVGRLGRSLHMHLLLASQRLEEGKLRGLDSHLSYRIGLKTFSSAESRQVLGVPDAYELPNNPGAGLLKTADGELVRFHTDYVSGSLMVASTQSQEGRRARAWFGWDEQALTLQKDPQGRTFLGATVDAAIEVAELRGQRARSIWLPPLPDAVPLAELEHSGAALHASIGLIDRPFEQRQDPLVLNFEGQRGHLAICGGPQSGKTTALKSTVLALAHTHSPDAARFYVLDLAGRDLASLVRLPHVSAVVHRDEAEKVARVVDEVTGLIDTPEQRHTFLIVDGWHVLRAEFEEHLEALNRIAADGLAARVHLIVSTPRWTALRPAVRDLIAQRLELKLGESLDSLIDRKAQERLPDSPGIGLSGEKELMRIACSSQQDIGHILQQHSNTTPVPALKLLPESITVTELQGEAPLKIGIGGARLQTVAWDADTQPHLLCLGGQASGKSTLLACLLQQIAALGPEQARIVLLDHRRSHLGTVPEDMLAGYAGSKQASQQLLRDALITLQQRLPGPDISPQALRARSWWDGPEIFLVIDDLDLIDAAVLQPLLEVMAHARDIGLHLVVARKIGGAMRALFQPFLSELKDQHPVVVMLSGERDDGPLFGVRPEPRIPGRGVLIERGAQQGMVQIAQAGQS</sequence>
<protein>
    <submittedName>
        <fullName evidence="8">ESX-1 secretion system protein EccCa1</fullName>
    </submittedName>
</protein>
<dbReference type="InterPro" id="IPR002543">
    <property type="entry name" value="FtsK_dom"/>
</dbReference>
<dbReference type="Gene3D" id="3.40.50.300">
    <property type="entry name" value="P-loop containing nucleotide triphosphate hydrolases"/>
    <property type="match status" value="3"/>
</dbReference>
<proteinExistence type="predicted"/>
<dbReference type="NCBIfam" id="TIGR03925">
    <property type="entry name" value="T7SS_EccC_b"/>
    <property type="match status" value="1"/>
</dbReference>
<dbReference type="Proteomes" id="UP000271587">
    <property type="component" value="Chromosome"/>
</dbReference>
<dbReference type="PANTHER" id="PTHR22683">
    <property type="entry name" value="SPORULATION PROTEIN RELATED"/>
    <property type="match status" value="1"/>
</dbReference>
<evidence type="ECO:0000256" key="6">
    <source>
        <dbReference type="SAM" id="Phobius"/>
    </source>
</evidence>
<dbReference type="EMBL" id="CP033897">
    <property type="protein sequence ID" value="AZA12052.1"/>
    <property type="molecule type" value="Genomic_DNA"/>
</dbReference>
<gene>
    <name evidence="8" type="primary">eccCa1</name>
    <name evidence="8" type="ORF">CGERO_08805</name>
</gene>
<reference evidence="8 9" key="1">
    <citation type="submission" date="2018-11" db="EMBL/GenBank/DDBJ databases">
        <authorList>
            <person name="Kleinhagauer T."/>
            <person name="Glaeser S.P."/>
            <person name="Spergser J."/>
            <person name="Ruckert C."/>
            <person name="Kaempfer P."/>
            <person name="Busse H.-J."/>
        </authorList>
    </citation>
    <scope>NUCLEOTIDE SEQUENCE [LARGE SCALE GENOMIC DNA]</scope>
    <source>
        <strain evidence="8 9">W8</strain>
    </source>
</reference>
<evidence type="ECO:0000256" key="2">
    <source>
        <dbReference type="ARBA" id="ARBA00022741"/>
    </source>
</evidence>
<evidence type="ECO:0000256" key="3">
    <source>
        <dbReference type="ARBA" id="ARBA00022840"/>
    </source>
</evidence>
<accession>A0A3G6J285</accession>
<dbReference type="GO" id="GO:0003677">
    <property type="term" value="F:DNA binding"/>
    <property type="evidence" value="ECO:0007669"/>
    <property type="project" value="InterPro"/>
</dbReference>
<feature type="domain" description="FtsK" evidence="7">
    <location>
        <begin position="425"/>
        <end position="625"/>
    </location>
</feature>
<dbReference type="GO" id="GO:0005524">
    <property type="term" value="F:ATP binding"/>
    <property type="evidence" value="ECO:0007669"/>
    <property type="project" value="UniProtKB-UniRule"/>
</dbReference>
<organism evidence="8 9">
    <name type="scientific">Corynebacterium gerontici</name>
    <dbReference type="NCBI Taxonomy" id="2079234"/>
    <lineage>
        <taxon>Bacteria</taxon>
        <taxon>Bacillati</taxon>
        <taxon>Actinomycetota</taxon>
        <taxon>Actinomycetes</taxon>
        <taxon>Mycobacteriales</taxon>
        <taxon>Corynebacteriaceae</taxon>
        <taxon>Corynebacterium</taxon>
    </lineage>
</organism>
<feature type="binding site" evidence="4">
    <location>
        <begin position="775"/>
        <end position="782"/>
    </location>
    <ligand>
        <name>ATP</name>
        <dbReference type="ChEBI" id="CHEBI:30616"/>
    </ligand>
</feature>
<dbReference type="AlphaFoldDB" id="A0A3G6J285"/>
<dbReference type="InterPro" id="IPR050206">
    <property type="entry name" value="FtsK/SpoIIIE/SftA"/>
</dbReference>
<dbReference type="InterPro" id="IPR003593">
    <property type="entry name" value="AAA+_ATPase"/>
</dbReference>
<name>A0A3G6J285_9CORY</name>
<dbReference type="SUPFAM" id="SSF52540">
    <property type="entry name" value="P-loop containing nucleoside triphosphate hydrolases"/>
    <property type="match status" value="3"/>
</dbReference>
<evidence type="ECO:0000256" key="1">
    <source>
        <dbReference type="ARBA" id="ARBA00022737"/>
    </source>
</evidence>
<keyword evidence="3 4" id="KW-0067">ATP-binding</keyword>
<evidence type="ECO:0000313" key="9">
    <source>
        <dbReference type="Proteomes" id="UP000271587"/>
    </source>
</evidence>
<evidence type="ECO:0000256" key="5">
    <source>
        <dbReference type="SAM" id="MobiDB-lite"/>
    </source>
</evidence>
<evidence type="ECO:0000259" key="7">
    <source>
        <dbReference type="PROSITE" id="PS50901"/>
    </source>
</evidence>
<dbReference type="InterPro" id="IPR023837">
    <property type="entry name" value="EccCb-like_Actinobacteria"/>
</dbReference>
<keyword evidence="1" id="KW-0677">Repeat</keyword>
<keyword evidence="2 4" id="KW-0547">Nucleotide-binding</keyword>
<feature type="domain" description="FtsK" evidence="7">
    <location>
        <begin position="998"/>
        <end position="1178"/>
    </location>
</feature>
<dbReference type="RefSeq" id="WP_123935120.1">
    <property type="nucleotide sequence ID" value="NZ_CP033897.1"/>
</dbReference>
<feature type="binding site" evidence="4">
    <location>
        <begin position="448"/>
        <end position="455"/>
    </location>
    <ligand>
        <name>ATP</name>
        <dbReference type="ChEBI" id="CHEBI:30616"/>
    </ligand>
</feature>
<keyword evidence="6" id="KW-0472">Membrane</keyword>
<dbReference type="PROSITE" id="PS50901">
    <property type="entry name" value="FTSK"/>
    <property type="match status" value="3"/>
</dbReference>
<dbReference type="InterPro" id="IPR027417">
    <property type="entry name" value="P-loop_NTPase"/>
</dbReference>
<keyword evidence="6" id="KW-1133">Transmembrane helix</keyword>
<dbReference type="KEGG" id="cgk:CGERO_08805"/>
<keyword evidence="9" id="KW-1185">Reference proteome</keyword>
<dbReference type="PANTHER" id="PTHR22683:SF1">
    <property type="entry name" value="TYPE VII SECRETION SYSTEM PROTEIN ESSC"/>
    <property type="match status" value="1"/>
</dbReference>
<evidence type="ECO:0000313" key="8">
    <source>
        <dbReference type="EMBL" id="AZA12052.1"/>
    </source>
</evidence>
<feature type="region of interest" description="Disordered" evidence="5">
    <location>
        <begin position="10"/>
        <end position="57"/>
    </location>
</feature>
<keyword evidence="6" id="KW-0812">Transmembrane</keyword>
<feature type="domain" description="FtsK" evidence="7">
    <location>
        <begin position="757"/>
        <end position="921"/>
    </location>
</feature>
<feature type="binding site" evidence="4">
    <location>
        <begin position="1015"/>
        <end position="1022"/>
    </location>
    <ligand>
        <name>ATP</name>
        <dbReference type="ChEBI" id="CHEBI:30616"/>
    </ligand>
</feature>
<dbReference type="Pfam" id="PF01580">
    <property type="entry name" value="FtsK_SpoIIIE"/>
    <property type="match status" value="2"/>
</dbReference>
<feature type="transmembrane region" description="Helical" evidence="6">
    <location>
        <begin position="63"/>
        <end position="82"/>
    </location>
</feature>